<evidence type="ECO:0000313" key="8">
    <source>
        <dbReference type="Proteomes" id="UP000267027"/>
    </source>
</evidence>
<dbReference type="PANTHER" id="PTHR23294:SF12">
    <property type="entry name" value="ADP,ATP CARRIER PROTEIN"/>
    <property type="match status" value="1"/>
</dbReference>
<name>A0A158PDU0_ANGCS</name>
<feature type="transmembrane region" description="Helical" evidence="6">
    <location>
        <begin position="244"/>
        <end position="266"/>
    </location>
</feature>
<gene>
    <name evidence="7" type="ORF">ACOC_LOCUS1094</name>
</gene>
<organism evidence="9">
    <name type="scientific">Angiostrongylus costaricensis</name>
    <name type="common">Nematode worm</name>
    <dbReference type="NCBI Taxonomy" id="334426"/>
    <lineage>
        <taxon>Eukaryota</taxon>
        <taxon>Metazoa</taxon>
        <taxon>Ecdysozoa</taxon>
        <taxon>Nematoda</taxon>
        <taxon>Chromadorea</taxon>
        <taxon>Rhabditida</taxon>
        <taxon>Rhabditina</taxon>
        <taxon>Rhabditomorpha</taxon>
        <taxon>Strongyloidea</taxon>
        <taxon>Metastrongylidae</taxon>
        <taxon>Angiostrongylus</taxon>
    </lineage>
</organism>
<feature type="transmembrane region" description="Helical" evidence="6">
    <location>
        <begin position="145"/>
        <end position="169"/>
    </location>
</feature>
<dbReference type="PANTHER" id="PTHR23294">
    <property type="entry name" value="ET TRANSLATION PRODUCT-RELATED"/>
    <property type="match status" value="1"/>
</dbReference>
<dbReference type="OMA" id="LGFFYIN"/>
<evidence type="ECO:0000256" key="2">
    <source>
        <dbReference type="ARBA" id="ARBA00009172"/>
    </source>
</evidence>
<dbReference type="SUPFAM" id="SSF103473">
    <property type="entry name" value="MFS general substrate transporter"/>
    <property type="match status" value="1"/>
</dbReference>
<keyword evidence="8" id="KW-1185">Reference proteome</keyword>
<dbReference type="EMBL" id="UYYA01000143">
    <property type="protein sequence ID" value="VDM52679.1"/>
    <property type="molecule type" value="Genomic_DNA"/>
</dbReference>
<dbReference type="Pfam" id="PF05978">
    <property type="entry name" value="UNC-93"/>
    <property type="match status" value="1"/>
</dbReference>
<dbReference type="Proteomes" id="UP000267027">
    <property type="component" value="Unassembled WGS sequence"/>
</dbReference>
<comment type="subcellular location">
    <subcellularLocation>
        <location evidence="1">Membrane</location>
        <topology evidence="1">Multi-pass membrane protein</topology>
    </subcellularLocation>
</comment>
<keyword evidence="4 6" id="KW-1133">Transmembrane helix</keyword>
<dbReference type="WBParaSite" id="ACOC_0000109301-mRNA-1">
    <property type="protein sequence ID" value="ACOC_0000109301-mRNA-1"/>
    <property type="gene ID" value="ACOC_0000109301"/>
</dbReference>
<dbReference type="AlphaFoldDB" id="A0A158PDU0"/>
<feature type="transmembrane region" description="Helical" evidence="6">
    <location>
        <begin position="351"/>
        <end position="375"/>
    </location>
</feature>
<evidence type="ECO:0000313" key="9">
    <source>
        <dbReference type="WBParaSite" id="ACOC_0000109301-mRNA-1"/>
    </source>
</evidence>
<feature type="transmembrane region" description="Helical" evidence="6">
    <location>
        <begin position="278"/>
        <end position="297"/>
    </location>
</feature>
<proteinExistence type="inferred from homology"/>
<evidence type="ECO:0000256" key="1">
    <source>
        <dbReference type="ARBA" id="ARBA00004141"/>
    </source>
</evidence>
<dbReference type="OrthoDB" id="196103at2759"/>
<feature type="transmembrane region" description="Helical" evidence="6">
    <location>
        <begin position="12"/>
        <end position="30"/>
    </location>
</feature>
<sequence>MFQMKLTPRRHELLSVYLLGFGTLFMYLGYHTQSFICESIIHSVHLEDPQRISTYAGYYGQAVHYTAFAVSSLFTASLHHYLTSKWILVFSTILFAVYHLGFFYINSYYFYGSQVVMGIAYSLYNNGEGAYLAEHSSRRTVESNTGIETAVGHTSMLVGGLALLLIFNICPDERSEKVSNFLREWSFQAIYGTFFGLSVMSVLIFALLPTRQYDSIASNSPRVIPNFRNHFVSLAKTSFHTNMILLFFTFFYMGVLVSFVLGIYPTTISFTASFARDANVVALYSTSAGLAEFSVFVRPLIKRCHSCKLIATIALHFFVVVTALALIQLSVPERATIEPTDGNAIWFTPSRTITCVFGYLVGLADFTLTMTRVVICQKAVPQFRMEVFSLTRIYQCIASCIVLFLSPYMTVTAWTIVLSTSLLIGTTCLVVVVRRTNNSDDVVSPIEHIATMEKILKKTFLFKITVE</sequence>
<dbReference type="InterPro" id="IPR036259">
    <property type="entry name" value="MFS_trans_sf"/>
</dbReference>
<keyword evidence="5 6" id="KW-0472">Membrane</keyword>
<feature type="transmembrane region" description="Helical" evidence="6">
    <location>
        <begin position="387"/>
        <end position="405"/>
    </location>
</feature>
<reference evidence="7 8" key="2">
    <citation type="submission" date="2018-11" db="EMBL/GenBank/DDBJ databases">
        <authorList>
            <consortium name="Pathogen Informatics"/>
        </authorList>
    </citation>
    <scope>NUCLEOTIDE SEQUENCE [LARGE SCALE GENOMIC DNA]</scope>
    <source>
        <strain evidence="7 8">Costa Rica</strain>
    </source>
</reference>
<feature type="transmembrane region" description="Helical" evidence="6">
    <location>
        <begin position="86"/>
        <end position="102"/>
    </location>
</feature>
<accession>A0A158PDU0</accession>
<dbReference type="InterPro" id="IPR010291">
    <property type="entry name" value="Ion_channel_UNC-93"/>
</dbReference>
<feature type="transmembrane region" description="Helical" evidence="6">
    <location>
        <begin position="411"/>
        <end position="433"/>
    </location>
</feature>
<evidence type="ECO:0000256" key="4">
    <source>
        <dbReference type="ARBA" id="ARBA00022989"/>
    </source>
</evidence>
<feature type="transmembrane region" description="Helical" evidence="6">
    <location>
        <begin position="309"/>
        <end position="331"/>
    </location>
</feature>
<comment type="similarity">
    <text evidence="2">Belongs to the unc-93 family.</text>
</comment>
<evidence type="ECO:0000256" key="5">
    <source>
        <dbReference type="ARBA" id="ARBA00023136"/>
    </source>
</evidence>
<feature type="transmembrane region" description="Helical" evidence="6">
    <location>
        <begin position="189"/>
        <end position="208"/>
    </location>
</feature>
<dbReference type="InterPro" id="IPR051617">
    <property type="entry name" value="UNC-93-like_regulator"/>
</dbReference>
<dbReference type="Gene3D" id="1.20.1250.20">
    <property type="entry name" value="MFS general substrate transporter like domains"/>
    <property type="match status" value="1"/>
</dbReference>
<evidence type="ECO:0000256" key="6">
    <source>
        <dbReference type="SAM" id="Phobius"/>
    </source>
</evidence>
<evidence type="ECO:0000256" key="3">
    <source>
        <dbReference type="ARBA" id="ARBA00022692"/>
    </source>
</evidence>
<protein>
    <submittedName>
        <fullName evidence="9">UNC93-like protein MFSD11</fullName>
    </submittedName>
</protein>
<dbReference type="GO" id="GO:0016020">
    <property type="term" value="C:membrane"/>
    <property type="evidence" value="ECO:0007669"/>
    <property type="project" value="UniProtKB-SubCell"/>
</dbReference>
<reference evidence="9" key="1">
    <citation type="submission" date="2016-04" db="UniProtKB">
        <authorList>
            <consortium name="WormBaseParasite"/>
        </authorList>
    </citation>
    <scope>IDENTIFICATION</scope>
</reference>
<dbReference type="STRING" id="334426.A0A158PDU0"/>
<evidence type="ECO:0000313" key="7">
    <source>
        <dbReference type="EMBL" id="VDM52679.1"/>
    </source>
</evidence>
<keyword evidence="3 6" id="KW-0812">Transmembrane</keyword>